<protein>
    <recommendedName>
        <fullName evidence="4">Transmembrane protein</fullName>
    </recommendedName>
</protein>
<sequence>MSVYRSGEKGASILATLIVIMVAGVFFTVGFKLYTPYMDHWTIKSIVENVTLDQDELKKPIPEIKRDLERRFGINQVRLPDRESLKIELEEGVYHFDLNYERRVPMFYNVDAVVVFKEHFEVTKP</sequence>
<dbReference type="RefSeq" id="WP_036183129.1">
    <property type="nucleotide sequence ID" value="NZ_JMQN01000011.1"/>
</dbReference>
<name>A0A081G469_9GAMM</name>
<dbReference type="Pfam" id="PF16137">
    <property type="entry name" value="DUF4845"/>
    <property type="match status" value="1"/>
</dbReference>
<dbReference type="EMBL" id="JMQN01000011">
    <property type="protein sequence ID" value="KEA65574.1"/>
    <property type="molecule type" value="Genomic_DNA"/>
</dbReference>
<reference evidence="2 3" key="1">
    <citation type="submission" date="2014-04" db="EMBL/GenBank/DDBJ databases">
        <title>Marinobacterium kochiensis sp. nov., isolated from sediment sample collected from Kochi backwaters in Kerala, India.</title>
        <authorList>
            <person name="Singh A."/>
            <person name="Pinnaka A.K."/>
        </authorList>
    </citation>
    <scope>NUCLEOTIDE SEQUENCE [LARGE SCALE GENOMIC DNA]</scope>
    <source>
        <strain evidence="2 3">AK27</strain>
    </source>
</reference>
<dbReference type="STRING" id="1232683.ADIMK_0531"/>
<evidence type="ECO:0000256" key="1">
    <source>
        <dbReference type="SAM" id="Phobius"/>
    </source>
</evidence>
<gene>
    <name evidence="2" type="ORF">ADIMK_0531</name>
</gene>
<proteinExistence type="predicted"/>
<dbReference type="PATRIC" id="fig|1232683.4.peg.525"/>
<keyword evidence="1" id="KW-1133">Transmembrane helix</keyword>
<dbReference type="InterPro" id="IPR032314">
    <property type="entry name" value="DUF4845"/>
</dbReference>
<organism evidence="2 3">
    <name type="scientific">Marinobacterium lacunae</name>
    <dbReference type="NCBI Taxonomy" id="1232683"/>
    <lineage>
        <taxon>Bacteria</taxon>
        <taxon>Pseudomonadati</taxon>
        <taxon>Pseudomonadota</taxon>
        <taxon>Gammaproteobacteria</taxon>
        <taxon>Oceanospirillales</taxon>
        <taxon>Oceanospirillaceae</taxon>
        <taxon>Marinobacterium</taxon>
    </lineage>
</organism>
<feature type="transmembrane region" description="Helical" evidence="1">
    <location>
        <begin position="12"/>
        <end position="34"/>
    </location>
</feature>
<comment type="caution">
    <text evidence="2">The sequence shown here is derived from an EMBL/GenBank/DDBJ whole genome shotgun (WGS) entry which is preliminary data.</text>
</comment>
<evidence type="ECO:0008006" key="4">
    <source>
        <dbReference type="Google" id="ProtNLM"/>
    </source>
</evidence>
<keyword evidence="1" id="KW-0472">Membrane</keyword>
<evidence type="ECO:0000313" key="3">
    <source>
        <dbReference type="Proteomes" id="UP000028252"/>
    </source>
</evidence>
<dbReference type="AlphaFoldDB" id="A0A081G469"/>
<evidence type="ECO:0000313" key="2">
    <source>
        <dbReference type="EMBL" id="KEA65574.1"/>
    </source>
</evidence>
<accession>A0A081G469</accession>
<dbReference type="OrthoDB" id="6078083at2"/>
<dbReference type="eggNOG" id="COG4969">
    <property type="taxonomic scope" value="Bacteria"/>
</dbReference>
<keyword evidence="3" id="KW-1185">Reference proteome</keyword>
<keyword evidence="1" id="KW-0812">Transmembrane</keyword>
<dbReference type="Proteomes" id="UP000028252">
    <property type="component" value="Unassembled WGS sequence"/>
</dbReference>